<dbReference type="GO" id="GO:0006357">
    <property type="term" value="P:regulation of transcription by RNA polymerase II"/>
    <property type="evidence" value="ECO:0007669"/>
    <property type="project" value="TreeGrafter"/>
</dbReference>
<dbReference type="GO" id="GO:0035556">
    <property type="term" value="P:intracellular signal transduction"/>
    <property type="evidence" value="ECO:0007669"/>
    <property type="project" value="InterPro"/>
</dbReference>
<keyword evidence="2" id="KW-0677">Repeat</keyword>
<dbReference type="STRING" id="409849.ENSPMGP00000000984"/>
<keyword evidence="3" id="KW-0040">ANK repeat</keyword>
<evidence type="ECO:0000256" key="1">
    <source>
        <dbReference type="ARBA" id="ARBA00004906"/>
    </source>
</evidence>
<reference evidence="5" key="1">
    <citation type="submission" date="2025-08" db="UniProtKB">
        <authorList>
            <consortium name="Ensembl"/>
        </authorList>
    </citation>
    <scope>IDENTIFICATION</scope>
</reference>
<dbReference type="SMART" id="SM00248">
    <property type="entry name" value="ANK"/>
    <property type="match status" value="3"/>
</dbReference>
<protein>
    <recommendedName>
        <fullName evidence="4">SOCS box domain-containing protein</fullName>
    </recommendedName>
</protein>
<dbReference type="FunFam" id="1.10.750.20:FF:000001">
    <property type="entry name" value="Ankyrin repeat and SOCS box containing 1"/>
    <property type="match status" value="1"/>
</dbReference>
<dbReference type="Proteomes" id="UP000261520">
    <property type="component" value="Unplaced"/>
</dbReference>
<dbReference type="InterPro" id="IPR002110">
    <property type="entry name" value="Ankyrin_rpt"/>
</dbReference>
<dbReference type="InterPro" id="IPR036770">
    <property type="entry name" value="Ankyrin_rpt-contain_sf"/>
</dbReference>
<dbReference type="Gene3D" id="1.25.40.20">
    <property type="entry name" value="Ankyrin repeat-containing domain"/>
    <property type="match status" value="1"/>
</dbReference>
<dbReference type="GO" id="GO:0016567">
    <property type="term" value="P:protein ubiquitination"/>
    <property type="evidence" value="ECO:0007669"/>
    <property type="project" value="UniProtKB-UniPathway"/>
</dbReference>
<sequence length="320" mass="35148">MDFSEVYSDSMGSVSAAARSGSLVRVRDLVRSGFSLDVKDNRGWNCLHEGAEGHELCVSELLCHGADPNLSCSEEWTQLPLHAAAQFGRTEILQKLIPLIDRSIGHAPGQVSPLYLCVQSDQRGALQLLLREGFSPDAQDCKELLGSDLVLVLFSLTIHSWIVLVRILLSAGATVLRETWVLILKSDQPDLLGPEALDQTQTGLVWMPLLLSAGLEPNALMNDRMFSKAPGPVLNLLLQNLDWSSLGPGLRLVLDQRKTDQTWAPLTVFDSIPSLSHLCRLNIRKVLGSASLMKTTILHQLPVPASLHHFLQFRDVQSAV</sequence>
<name>A0A3B3Z8W4_9GOBI</name>
<dbReference type="SUPFAM" id="SSF48403">
    <property type="entry name" value="Ankyrin repeat"/>
    <property type="match status" value="1"/>
</dbReference>
<keyword evidence="6" id="KW-1185">Reference proteome</keyword>
<dbReference type="InterPro" id="IPR036036">
    <property type="entry name" value="SOCS_box-like_dom_sf"/>
</dbReference>
<evidence type="ECO:0000256" key="2">
    <source>
        <dbReference type="ARBA" id="ARBA00022737"/>
    </source>
</evidence>
<organism evidence="5 6">
    <name type="scientific">Periophthalmus magnuspinnatus</name>
    <dbReference type="NCBI Taxonomy" id="409849"/>
    <lineage>
        <taxon>Eukaryota</taxon>
        <taxon>Metazoa</taxon>
        <taxon>Chordata</taxon>
        <taxon>Craniata</taxon>
        <taxon>Vertebrata</taxon>
        <taxon>Euteleostomi</taxon>
        <taxon>Actinopterygii</taxon>
        <taxon>Neopterygii</taxon>
        <taxon>Teleostei</taxon>
        <taxon>Neoteleostei</taxon>
        <taxon>Acanthomorphata</taxon>
        <taxon>Gobiaria</taxon>
        <taxon>Gobiiformes</taxon>
        <taxon>Gobioidei</taxon>
        <taxon>Gobiidae</taxon>
        <taxon>Oxudercinae</taxon>
        <taxon>Periophthalmus</taxon>
    </lineage>
</organism>
<dbReference type="UniPathway" id="UPA00143"/>
<evidence type="ECO:0000256" key="3">
    <source>
        <dbReference type="ARBA" id="ARBA00023043"/>
    </source>
</evidence>
<dbReference type="PANTHER" id="PTHR24126:SF14">
    <property type="entry name" value="ANK_REP_REGION DOMAIN-CONTAINING PROTEIN"/>
    <property type="match status" value="1"/>
</dbReference>
<dbReference type="Pfam" id="PF13637">
    <property type="entry name" value="Ank_4"/>
    <property type="match status" value="1"/>
</dbReference>
<accession>A0A3B3Z8W4</accession>
<comment type="pathway">
    <text evidence="1">Protein modification; protein ubiquitination.</text>
</comment>
<dbReference type="PROSITE" id="PS50225">
    <property type="entry name" value="SOCS"/>
    <property type="match status" value="1"/>
</dbReference>
<reference evidence="5" key="2">
    <citation type="submission" date="2025-09" db="UniProtKB">
        <authorList>
            <consortium name="Ensembl"/>
        </authorList>
    </citation>
    <scope>IDENTIFICATION</scope>
</reference>
<evidence type="ECO:0000313" key="5">
    <source>
        <dbReference type="Ensembl" id="ENSPMGP00000000984.1"/>
    </source>
</evidence>
<proteinExistence type="predicted"/>
<evidence type="ECO:0000313" key="6">
    <source>
        <dbReference type="Proteomes" id="UP000261520"/>
    </source>
</evidence>
<dbReference type="Pfam" id="PF07525">
    <property type="entry name" value="SOCS_box"/>
    <property type="match status" value="1"/>
</dbReference>
<dbReference type="SMART" id="SM00969">
    <property type="entry name" value="SOCS_box"/>
    <property type="match status" value="1"/>
</dbReference>
<dbReference type="AlphaFoldDB" id="A0A3B3Z8W4"/>
<dbReference type="Ensembl" id="ENSPMGT00000001037.1">
    <property type="protein sequence ID" value="ENSPMGP00000000984.1"/>
    <property type="gene ID" value="ENSPMGG00000000900.1"/>
</dbReference>
<feature type="domain" description="SOCS box" evidence="4">
    <location>
        <begin position="265"/>
        <end position="317"/>
    </location>
</feature>
<dbReference type="GO" id="GO:0061629">
    <property type="term" value="F:RNA polymerase II-specific DNA-binding transcription factor binding"/>
    <property type="evidence" value="ECO:0007669"/>
    <property type="project" value="TreeGrafter"/>
</dbReference>
<dbReference type="GO" id="GO:0005634">
    <property type="term" value="C:nucleus"/>
    <property type="evidence" value="ECO:0007669"/>
    <property type="project" value="TreeGrafter"/>
</dbReference>
<evidence type="ECO:0000259" key="4">
    <source>
        <dbReference type="PROSITE" id="PS50225"/>
    </source>
</evidence>
<dbReference type="InterPro" id="IPR001496">
    <property type="entry name" value="SOCS_box"/>
</dbReference>
<dbReference type="PANTHER" id="PTHR24126">
    <property type="entry name" value="ANKYRIN REPEAT, PH AND SEC7 DOMAIN CONTAINING PROTEIN SECG-RELATED"/>
    <property type="match status" value="1"/>
</dbReference>
<dbReference type="SUPFAM" id="SSF158235">
    <property type="entry name" value="SOCS box-like"/>
    <property type="match status" value="1"/>
</dbReference>
<dbReference type="Gene3D" id="1.10.750.20">
    <property type="entry name" value="SOCS box"/>
    <property type="match status" value="1"/>
</dbReference>